<organism evidence="2 3">
    <name type="scientific">Magnusiomyces paraingens</name>
    <dbReference type="NCBI Taxonomy" id="2606893"/>
    <lineage>
        <taxon>Eukaryota</taxon>
        <taxon>Fungi</taxon>
        <taxon>Dikarya</taxon>
        <taxon>Ascomycota</taxon>
        <taxon>Saccharomycotina</taxon>
        <taxon>Dipodascomycetes</taxon>
        <taxon>Dipodascales</taxon>
        <taxon>Dipodascaceae</taxon>
        <taxon>Magnusiomyces</taxon>
    </lineage>
</organism>
<name>A0A5E8BFW0_9ASCO</name>
<feature type="compositionally biased region" description="Low complexity" evidence="1">
    <location>
        <begin position="693"/>
        <end position="717"/>
    </location>
</feature>
<evidence type="ECO:0000313" key="3">
    <source>
        <dbReference type="Proteomes" id="UP000398389"/>
    </source>
</evidence>
<dbReference type="SUPFAM" id="SSF54001">
    <property type="entry name" value="Cysteine proteinases"/>
    <property type="match status" value="1"/>
</dbReference>
<evidence type="ECO:0000313" key="2">
    <source>
        <dbReference type="EMBL" id="VVT49731.1"/>
    </source>
</evidence>
<protein>
    <submittedName>
        <fullName evidence="2">Uncharacterized protein</fullName>
    </submittedName>
</protein>
<gene>
    <name evidence="2" type="ORF">SAPINGB_P002415</name>
</gene>
<feature type="region of interest" description="Disordered" evidence="1">
    <location>
        <begin position="1"/>
        <end position="84"/>
    </location>
</feature>
<dbReference type="Gene3D" id="3.40.395.10">
    <property type="entry name" value="Adenoviral Proteinase, Chain A"/>
    <property type="match status" value="1"/>
</dbReference>
<evidence type="ECO:0000256" key="1">
    <source>
        <dbReference type="SAM" id="MobiDB-lite"/>
    </source>
</evidence>
<dbReference type="InterPro" id="IPR038765">
    <property type="entry name" value="Papain-like_cys_pep_sf"/>
</dbReference>
<sequence>MTRITRSKIKSNPDLENSLTPPLLPFTRKRRRRNEIESSATQTSDTVGSLASTQIPATPASISSSGPTKIPITPTSNAESSTESLPTKNLGFIDLTGDMNVRKATSLNLNMPHSLQQSLGKAVFIEMPTGTPFLSELSLNDMVDVAGDKLTNFSILWVFAACIALEKKKNPSNMELFFNKNCIVSSNANDSLLYFFPSFSYTNNNNDFGTYLGNTFQQSSWFKSFRTGNSNQEFGLFLPINYIEHWSLVFVYCRPIDSCFKVFVIDSLYSSQESFFEKASQKSQHFDLEAFISNLNLLRQNLYPSSDFTTDTASPSKLLCFEDLKFKKLHVQNDDRSCGVQMALNATCICGAYLSSDGILTWLQSEPSLPQYYGDDLLEFRVLIGYEIAKNPSLMPFPGKKNTRNTSVNYLGELELTSEFKNYFTTTYEEASAAHFVRRNVLMFFDRLNHQKNERVRSNYNIHAEVSPSTESCPYWPDRFKFETALINLDYFNLYPNLSNIIQEGKKEEENMWREIVNKELHIPSFELICDFIERPSKDNYLAIYDHCINLIPEESFSLNFPKGIDPFSIKMLLSYLPRAFSDYKITREAGRYKKQILLVKKRNHLENSSVNHSSFLEKKTKGKPNTQILVPSHMISILQDYSKKGEIKGAAQSWDTFIATRLNKEYYHFSKKLVRYIFSNRSLNQINDETTSSSSSSSFNSELETVVGTTEENTTI</sequence>
<dbReference type="GeneID" id="43581234"/>
<reference evidence="2 3" key="1">
    <citation type="submission" date="2019-09" db="EMBL/GenBank/DDBJ databases">
        <authorList>
            <person name="Brejova B."/>
        </authorList>
    </citation>
    <scope>NUCLEOTIDE SEQUENCE [LARGE SCALE GENOMIC DNA]</scope>
</reference>
<dbReference type="Proteomes" id="UP000398389">
    <property type="component" value="Unassembled WGS sequence"/>
</dbReference>
<keyword evidence="3" id="KW-1185">Reference proteome</keyword>
<accession>A0A5E8BFW0</accession>
<feature type="compositionally biased region" description="Polar residues" evidence="1">
    <location>
        <begin position="37"/>
        <end position="84"/>
    </location>
</feature>
<dbReference type="RefSeq" id="XP_031853025.1">
    <property type="nucleotide sequence ID" value="XM_031997134.1"/>
</dbReference>
<dbReference type="EMBL" id="CABVLU010000002">
    <property type="protein sequence ID" value="VVT49731.1"/>
    <property type="molecule type" value="Genomic_DNA"/>
</dbReference>
<feature type="region of interest" description="Disordered" evidence="1">
    <location>
        <begin position="689"/>
        <end position="717"/>
    </location>
</feature>
<proteinExistence type="predicted"/>
<dbReference type="AlphaFoldDB" id="A0A5E8BFW0"/>